<dbReference type="EMBL" id="AGNK02001386">
    <property type="status" value="NOT_ANNOTATED_CDS"/>
    <property type="molecule type" value="Genomic_DNA"/>
</dbReference>
<dbReference type="Proteomes" id="UP000004995">
    <property type="component" value="Unassembled WGS sequence"/>
</dbReference>
<dbReference type="HOGENOM" id="CLU_3243090_0_0_1"/>
<keyword evidence="2" id="KW-1185">Reference proteome</keyword>
<evidence type="ECO:0000313" key="2">
    <source>
        <dbReference type="Proteomes" id="UP000004995"/>
    </source>
</evidence>
<dbReference type="AlphaFoldDB" id="K3ZFM8"/>
<dbReference type="InParanoid" id="K3ZFM8"/>
<accession>K3ZFM8</accession>
<dbReference type="Gramene" id="KQL12634">
    <property type="protein sequence ID" value="KQL12634"/>
    <property type="gene ID" value="SETIT_025380mg"/>
</dbReference>
<evidence type="ECO:0000313" key="1">
    <source>
        <dbReference type="EnsemblPlants" id="KQL12634"/>
    </source>
</evidence>
<dbReference type="EnsemblPlants" id="KQL12634">
    <property type="protein sequence ID" value="KQL12634"/>
    <property type="gene ID" value="SETIT_025380mg"/>
</dbReference>
<reference evidence="2" key="1">
    <citation type="journal article" date="2012" name="Nat. Biotechnol.">
        <title>Reference genome sequence of the model plant Setaria.</title>
        <authorList>
            <person name="Bennetzen J.L."/>
            <person name="Schmutz J."/>
            <person name="Wang H."/>
            <person name="Percifield R."/>
            <person name="Hawkins J."/>
            <person name="Pontaroli A.C."/>
            <person name="Estep M."/>
            <person name="Feng L."/>
            <person name="Vaughn J.N."/>
            <person name="Grimwood J."/>
            <person name="Jenkins J."/>
            <person name="Barry K."/>
            <person name="Lindquist E."/>
            <person name="Hellsten U."/>
            <person name="Deshpande S."/>
            <person name="Wang X."/>
            <person name="Wu X."/>
            <person name="Mitros T."/>
            <person name="Triplett J."/>
            <person name="Yang X."/>
            <person name="Ye C.Y."/>
            <person name="Mauro-Herrera M."/>
            <person name="Wang L."/>
            <person name="Li P."/>
            <person name="Sharma M."/>
            <person name="Sharma R."/>
            <person name="Ronald P.C."/>
            <person name="Panaud O."/>
            <person name="Kellogg E.A."/>
            <person name="Brutnell T.P."/>
            <person name="Doust A.N."/>
            <person name="Tuskan G.A."/>
            <person name="Rokhsar D."/>
            <person name="Devos K.M."/>
        </authorList>
    </citation>
    <scope>NUCLEOTIDE SEQUENCE [LARGE SCALE GENOMIC DNA]</scope>
    <source>
        <strain evidence="2">cv. Yugu1</strain>
    </source>
</reference>
<name>K3ZFM8_SETIT</name>
<reference evidence="1" key="2">
    <citation type="submission" date="2018-08" db="UniProtKB">
        <authorList>
            <consortium name="EnsemblPlants"/>
        </authorList>
    </citation>
    <scope>IDENTIFICATION</scope>
    <source>
        <strain evidence="1">Yugu1</strain>
    </source>
</reference>
<proteinExistence type="predicted"/>
<protein>
    <submittedName>
        <fullName evidence="1">Uncharacterized protein</fullName>
    </submittedName>
</protein>
<organism evidence="1 2">
    <name type="scientific">Setaria italica</name>
    <name type="common">Foxtail millet</name>
    <name type="synonym">Panicum italicum</name>
    <dbReference type="NCBI Taxonomy" id="4555"/>
    <lineage>
        <taxon>Eukaryota</taxon>
        <taxon>Viridiplantae</taxon>
        <taxon>Streptophyta</taxon>
        <taxon>Embryophyta</taxon>
        <taxon>Tracheophyta</taxon>
        <taxon>Spermatophyta</taxon>
        <taxon>Magnoliopsida</taxon>
        <taxon>Liliopsida</taxon>
        <taxon>Poales</taxon>
        <taxon>Poaceae</taxon>
        <taxon>PACMAD clade</taxon>
        <taxon>Panicoideae</taxon>
        <taxon>Panicodae</taxon>
        <taxon>Paniceae</taxon>
        <taxon>Cenchrinae</taxon>
        <taxon>Setaria</taxon>
    </lineage>
</organism>
<sequence>MPRTGGVAVLSPVNYHQPQLASLPCCGYLHQHAVLEQEQNASW</sequence>